<dbReference type="InterPro" id="IPR029058">
    <property type="entry name" value="AB_hydrolase_fold"/>
</dbReference>
<feature type="domain" description="Carboxylesterase type B" evidence="2">
    <location>
        <begin position="52"/>
        <end position="142"/>
    </location>
</feature>
<gene>
    <name evidence="3" type="ORF">OSB1V03_LOCUS18448</name>
</gene>
<dbReference type="InterPro" id="IPR019819">
    <property type="entry name" value="Carboxylesterase_B_CS"/>
</dbReference>
<evidence type="ECO:0000256" key="1">
    <source>
        <dbReference type="ARBA" id="ARBA00023180"/>
    </source>
</evidence>
<accession>A0A7R9QE86</accession>
<reference evidence="3" key="1">
    <citation type="submission" date="2020-11" db="EMBL/GenBank/DDBJ databases">
        <authorList>
            <person name="Tran Van P."/>
        </authorList>
    </citation>
    <scope>NUCLEOTIDE SEQUENCE</scope>
</reference>
<dbReference type="Proteomes" id="UP000759131">
    <property type="component" value="Unassembled WGS sequence"/>
</dbReference>
<dbReference type="InterPro" id="IPR002018">
    <property type="entry name" value="CarbesteraseB"/>
</dbReference>
<dbReference type="Pfam" id="PF00135">
    <property type="entry name" value="COesterase"/>
    <property type="match status" value="1"/>
</dbReference>
<dbReference type="SUPFAM" id="SSF53474">
    <property type="entry name" value="alpha/beta-Hydrolases"/>
    <property type="match status" value="1"/>
</dbReference>
<feature type="non-terminal residue" evidence="3">
    <location>
        <position position="1"/>
    </location>
</feature>
<name>A0A7R9QE86_9ACAR</name>
<dbReference type="Gene3D" id="3.40.50.1820">
    <property type="entry name" value="alpha/beta hydrolase"/>
    <property type="match status" value="1"/>
</dbReference>
<dbReference type="PANTHER" id="PTHR11559">
    <property type="entry name" value="CARBOXYLESTERASE"/>
    <property type="match status" value="1"/>
</dbReference>
<dbReference type="EMBL" id="OC879106">
    <property type="protein sequence ID" value="CAD7640978.1"/>
    <property type="molecule type" value="Genomic_DNA"/>
</dbReference>
<sequence length="147" mass="16723">VCALTFIILNNYNSAKRLNPINDNHRKHNYDNNLGDDSAADEPPLSPFEEAVMVDTNCGKVIGTVEDGAFAFKGIGYALPPSGALRWSRPIPVWSDWQECHKRKNRHKRVKHFGDICVQFNPLNKQIEGKEDCLYLNIWTPRLDDSV</sequence>
<dbReference type="PROSITE" id="PS00941">
    <property type="entry name" value="CARBOXYLESTERASE_B_2"/>
    <property type="match status" value="1"/>
</dbReference>
<keyword evidence="1" id="KW-0325">Glycoprotein</keyword>
<dbReference type="AlphaFoldDB" id="A0A7R9QE86"/>
<keyword evidence="4" id="KW-1185">Reference proteome</keyword>
<proteinExistence type="predicted"/>
<evidence type="ECO:0000313" key="3">
    <source>
        <dbReference type="EMBL" id="CAD7640978.1"/>
    </source>
</evidence>
<dbReference type="EMBL" id="CAJPIZ010024531">
    <property type="protein sequence ID" value="CAG2118497.1"/>
    <property type="molecule type" value="Genomic_DNA"/>
</dbReference>
<evidence type="ECO:0000259" key="2">
    <source>
        <dbReference type="Pfam" id="PF00135"/>
    </source>
</evidence>
<feature type="non-terminal residue" evidence="3">
    <location>
        <position position="147"/>
    </location>
</feature>
<organism evidence="3">
    <name type="scientific">Medioppia subpectinata</name>
    <dbReference type="NCBI Taxonomy" id="1979941"/>
    <lineage>
        <taxon>Eukaryota</taxon>
        <taxon>Metazoa</taxon>
        <taxon>Ecdysozoa</taxon>
        <taxon>Arthropoda</taxon>
        <taxon>Chelicerata</taxon>
        <taxon>Arachnida</taxon>
        <taxon>Acari</taxon>
        <taxon>Acariformes</taxon>
        <taxon>Sarcoptiformes</taxon>
        <taxon>Oribatida</taxon>
        <taxon>Brachypylina</taxon>
        <taxon>Oppioidea</taxon>
        <taxon>Oppiidae</taxon>
        <taxon>Medioppia</taxon>
    </lineage>
</organism>
<dbReference type="InterPro" id="IPR050309">
    <property type="entry name" value="Type-B_Carboxylest/Lipase"/>
</dbReference>
<dbReference type="OrthoDB" id="6417078at2759"/>
<protein>
    <recommendedName>
        <fullName evidence="2">Carboxylesterase type B domain-containing protein</fullName>
    </recommendedName>
</protein>
<evidence type="ECO:0000313" key="4">
    <source>
        <dbReference type="Proteomes" id="UP000759131"/>
    </source>
</evidence>